<reference evidence="2" key="1">
    <citation type="submission" date="2023-07" db="EMBL/GenBank/DDBJ databases">
        <title>A chromosome-level genome assembly of Lolium multiflorum.</title>
        <authorList>
            <person name="Chen Y."/>
            <person name="Copetti D."/>
            <person name="Kolliker R."/>
            <person name="Studer B."/>
        </authorList>
    </citation>
    <scope>NUCLEOTIDE SEQUENCE</scope>
    <source>
        <strain evidence="2">02402/16</strain>
        <tissue evidence="2">Leaf</tissue>
    </source>
</reference>
<organism evidence="2 3">
    <name type="scientific">Lolium multiflorum</name>
    <name type="common">Italian ryegrass</name>
    <name type="synonym">Lolium perenne subsp. multiflorum</name>
    <dbReference type="NCBI Taxonomy" id="4521"/>
    <lineage>
        <taxon>Eukaryota</taxon>
        <taxon>Viridiplantae</taxon>
        <taxon>Streptophyta</taxon>
        <taxon>Embryophyta</taxon>
        <taxon>Tracheophyta</taxon>
        <taxon>Spermatophyta</taxon>
        <taxon>Magnoliopsida</taxon>
        <taxon>Liliopsida</taxon>
        <taxon>Poales</taxon>
        <taxon>Poaceae</taxon>
        <taxon>BOP clade</taxon>
        <taxon>Pooideae</taxon>
        <taxon>Poodae</taxon>
        <taxon>Poeae</taxon>
        <taxon>Poeae Chloroplast Group 2 (Poeae type)</taxon>
        <taxon>Loliodinae</taxon>
        <taxon>Loliinae</taxon>
        <taxon>Lolium</taxon>
    </lineage>
</organism>
<dbReference type="EMBL" id="JAUUTY010000005">
    <property type="protein sequence ID" value="KAK1626288.1"/>
    <property type="molecule type" value="Genomic_DNA"/>
</dbReference>
<gene>
    <name evidence="2" type="ORF">QYE76_000603</name>
</gene>
<feature type="region of interest" description="Disordered" evidence="1">
    <location>
        <begin position="35"/>
        <end position="64"/>
    </location>
</feature>
<proteinExistence type="predicted"/>
<name>A0AAD8RJH4_LOLMU</name>
<evidence type="ECO:0000313" key="3">
    <source>
        <dbReference type="Proteomes" id="UP001231189"/>
    </source>
</evidence>
<sequence>MVLREECAVPEIHDGLPKFNNEPPEELQLELHPAALPNSHPGEGAENLLDSDYRHSDHQPKTHHGIHEEISAVVCYPLAKCFPHCSPVVPPQADQSPPLPANTPMGNNSGQREKKPGHAREIQDFKKGVGEFFDKLICKQKVLPPSITAQHYELHKNIALQRASSSTLPTSSGKPALLLPRVGDKAKRGGAAKEQAEATSGEELRAYQEKGEFVLKRNADSETIKRQQKELNGLGKPLGYPKRRNKFSRDDVLSLAGDDRKDLISASRKICHNLSLKRNRTAVCKLIKRWTFFRSR</sequence>
<feature type="region of interest" description="Disordered" evidence="1">
    <location>
        <begin position="90"/>
        <end position="119"/>
    </location>
</feature>
<comment type="caution">
    <text evidence="2">The sequence shown here is derived from an EMBL/GenBank/DDBJ whole genome shotgun (WGS) entry which is preliminary data.</text>
</comment>
<dbReference type="AlphaFoldDB" id="A0AAD8RJH4"/>
<protein>
    <submittedName>
        <fullName evidence="2">Uncharacterized protein</fullName>
    </submittedName>
</protein>
<dbReference type="Proteomes" id="UP001231189">
    <property type="component" value="Unassembled WGS sequence"/>
</dbReference>
<keyword evidence="3" id="KW-1185">Reference proteome</keyword>
<evidence type="ECO:0000313" key="2">
    <source>
        <dbReference type="EMBL" id="KAK1626288.1"/>
    </source>
</evidence>
<feature type="compositionally biased region" description="Basic and acidic residues" evidence="1">
    <location>
        <begin position="51"/>
        <end position="64"/>
    </location>
</feature>
<evidence type="ECO:0000256" key="1">
    <source>
        <dbReference type="SAM" id="MobiDB-lite"/>
    </source>
</evidence>
<accession>A0AAD8RJH4</accession>